<feature type="compositionally biased region" description="Basic and acidic residues" evidence="9">
    <location>
        <begin position="1"/>
        <end position="16"/>
    </location>
</feature>
<gene>
    <name evidence="10" type="ORF">HOLleu_23092</name>
</gene>
<keyword evidence="11" id="KW-1185">Reference proteome</keyword>
<evidence type="ECO:0000256" key="6">
    <source>
        <dbReference type="ARBA" id="ARBA00022603"/>
    </source>
</evidence>
<comment type="caution">
    <text evidence="10">The sequence shown here is derived from an EMBL/GenBank/DDBJ whole genome shotgun (WGS) entry which is preliminary data.</text>
</comment>
<evidence type="ECO:0000256" key="1">
    <source>
        <dbReference type="ARBA" id="ARBA00000903"/>
    </source>
</evidence>
<dbReference type="AlphaFoldDB" id="A0A9Q1BUA9"/>
<reference evidence="10" key="1">
    <citation type="submission" date="2021-10" db="EMBL/GenBank/DDBJ databases">
        <title>Tropical sea cucumber genome reveals ecological adaptation and Cuvierian tubules defense mechanism.</title>
        <authorList>
            <person name="Chen T."/>
        </authorList>
    </citation>
    <scope>NUCLEOTIDE SEQUENCE</scope>
    <source>
        <strain evidence="10">Nanhai2018</strain>
        <tissue evidence="10">Muscle</tissue>
    </source>
</reference>
<evidence type="ECO:0000256" key="8">
    <source>
        <dbReference type="ARBA" id="ARBA00022691"/>
    </source>
</evidence>
<evidence type="ECO:0000256" key="9">
    <source>
        <dbReference type="SAM" id="MobiDB-lite"/>
    </source>
</evidence>
<dbReference type="PANTHER" id="PTHR10259">
    <property type="entry name" value="THIOPURINE S-METHYLTRANSFERASE"/>
    <property type="match status" value="1"/>
</dbReference>
<evidence type="ECO:0000256" key="3">
    <source>
        <dbReference type="ARBA" id="ARBA00008145"/>
    </source>
</evidence>
<evidence type="ECO:0000313" key="10">
    <source>
        <dbReference type="EMBL" id="KAJ8032987.1"/>
    </source>
</evidence>
<keyword evidence="8" id="KW-0949">S-adenosyl-L-methionine</keyword>
<comment type="catalytic activity">
    <reaction evidence="1">
        <text>S-adenosyl-L-methionine + a thiopurine = S-adenosyl-L-homocysteine + a thiopurine S-methylether.</text>
        <dbReference type="EC" id="2.1.1.67"/>
    </reaction>
</comment>
<organism evidence="10 11">
    <name type="scientific">Holothuria leucospilota</name>
    <name type="common">Black long sea cucumber</name>
    <name type="synonym">Mertensiothuria leucospilota</name>
    <dbReference type="NCBI Taxonomy" id="206669"/>
    <lineage>
        <taxon>Eukaryota</taxon>
        <taxon>Metazoa</taxon>
        <taxon>Echinodermata</taxon>
        <taxon>Eleutherozoa</taxon>
        <taxon>Echinozoa</taxon>
        <taxon>Holothuroidea</taxon>
        <taxon>Aspidochirotacea</taxon>
        <taxon>Aspidochirotida</taxon>
        <taxon>Holothuriidae</taxon>
        <taxon>Holothuria</taxon>
    </lineage>
</organism>
<dbReference type="OrthoDB" id="276151at2759"/>
<evidence type="ECO:0000256" key="7">
    <source>
        <dbReference type="ARBA" id="ARBA00022679"/>
    </source>
</evidence>
<keyword evidence="5" id="KW-0963">Cytoplasm</keyword>
<proteinExistence type="inferred from homology"/>
<dbReference type="InterPro" id="IPR029063">
    <property type="entry name" value="SAM-dependent_MTases_sf"/>
</dbReference>
<protein>
    <recommendedName>
        <fullName evidence="4">thiopurine S-methyltransferase</fullName>
        <ecNumber evidence="4">2.1.1.67</ecNumber>
    </recommendedName>
</protein>
<dbReference type="EMBL" id="JAIZAY010000011">
    <property type="protein sequence ID" value="KAJ8032987.1"/>
    <property type="molecule type" value="Genomic_DNA"/>
</dbReference>
<comment type="subcellular location">
    <subcellularLocation>
        <location evidence="2">Cytoplasm</location>
    </subcellularLocation>
</comment>
<evidence type="ECO:0000313" key="11">
    <source>
        <dbReference type="Proteomes" id="UP001152320"/>
    </source>
</evidence>
<dbReference type="Gene3D" id="3.40.50.150">
    <property type="entry name" value="Vaccinia Virus protein VP39"/>
    <property type="match status" value="1"/>
</dbReference>
<dbReference type="GO" id="GO:0008119">
    <property type="term" value="F:thiopurine S-methyltransferase activity"/>
    <property type="evidence" value="ECO:0007669"/>
    <property type="project" value="UniProtKB-EC"/>
</dbReference>
<accession>A0A9Q1BUA9</accession>
<dbReference type="Pfam" id="PF05724">
    <property type="entry name" value="TPMT"/>
    <property type="match status" value="1"/>
</dbReference>
<dbReference type="GO" id="GO:0032259">
    <property type="term" value="P:methylation"/>
    <property type="evidence" value="ECO:0007669"/>
    <property type="project" value="UniProtKB-KW"/>
</dbReference>
<dbReference type="SUPFAM" id="SSF53335">
    <property type="entry name" value="S-adenosyl-L-methionine-dependent methyltransferases"/>
    <property type="match status" value="1"/>
</dbReference>
<evidence type="ECO:0000256" key="2">
    <source>
        <dbReference type="ARBA" id="ARBA00004496"/>
    </source>
</evidence>
<dbReference type="FunFam" id="3.40.50.150:FF:000101">
    <property type="entry name" value="Thiopurine S-methyltransferase"/>
    <property type="match status" value="1"/>
</dbReference>
<evidence type="ECO:0000256" key="4">
    <source>
        <dbReference type="ARBA" id="ARBA00011905"/>
    </source>
</evidence>
<comment type="similarity">
    <text evidence="3">Belongs to the class I-like SAM-binding methyltransferase superfamily. TPMT family.</text>
</comment>
<dbReference type="EC" id="2.1.1.67" evidence="4"/>
<dbReference type="Proteomes" id="UP001152320">
    <property type="component" value="Chromosome 11"/>
</dbReference>
<dbReference type="PANTHER" id="PTHR10259:SF22">
    <property type="entry name" value="THIOPURINE S-METHYLTRANSFERASE"/>
    <property type="match status" value="1"/>
</dbReference>
<evidence type="ECO:0000256" key="5">
    <source>
        <dbReference type="ARBA" id="ARBA00022490"/>
    </source>
</evidence>
<feature type="region of interest" description="Disordered" evidence="9">
    <location>
        <begin position="1"/>
        <end position="56"/>
    </location>
</feature>
<dbReference type="InterPro" id="IPR008854">
    <property type="entry name" value="TPMT"/>
</dbReference>
<dbReference type="GO" id="GO:0005737">
    <property type="term" value="C:cytoplasm"/>
    <property type="evidence" value="ECO:0007669"/>
    <property type="project" value="UniProtKB-SubCell"/>
</dbReference>
<name>A0A9Q1BUA9_HOLLE</name>
<keyword evidence="6" id="KW-0489">Methyltransferase</keyword>
<dbReference type="PROSITE" id="PS51585">
    <property type="entry name" value="SAM_MT_TPMT"/>
    <property type="match status" value="1"/>
</dbReference>
<sequence>MSTKNGDRAYDLEPNSKRHKGIHQSEFEINDNVPKEKTSNVTSKKEDVKQNGVHHEDTVKRNQFGDVVSDPNISLEGWINVWKKGRTKFHRREVHSILTNFLPKLVEGKENPTFFVPLCGKSVDMKWLLDNGYEVYGCEIAEDGILQFFEEQEISYVIEPLEGKVEGKIYKGKDLPIVIFMCDFFKLPSVSSVRFDCVWDRGSFAAINTKDRSRYYDVLKKMMKPDGRWLLDSFELDHVKFAGPPFNLDTTELKQLVDDDFSIEQVRYKDAMNDWSRTWDVSYFIVKDFLLTRKEKTMEK</sequence>
<feature type="compositionally biased region" description="Basic and acidic residues" evidence="9">
    <location>
        <begin position="33"/>
        <end position="56"/>
    </location>
</feature>
<keyword evidence="7" id="KW-0808">Transferase</keyword>